<evidence type="ECO:0000256" key="1">
    <source>
        <dbReference type="SAM" id="Phobius"/>
    </source>
</evidence>
<dbReference type="EMBL" id="MGGM01000022">
    <property type="protein sequence ID" value="OGM28950.1"/>
    <property type="molecule type" value="Genomic_DNA"/>
</dbReference>
<sequence length="153" mass="17004">MLPYWLVGSIITFFLMSLLMNDPVMGGFSGIVVITALSVAGLYEPVIIAKNTKLPIRLVLLAVYQYKLFDDEGLLRAHIKDITAPAILRTIGYPQHPSRGNLILGRIYLVDGAEAKFAGCDDQRQEPSFVFRFEDGSELKIPSSKFASSVFNY</sequence>
<reference evidence="2 3" key="1">
    <citation type="journal article" date="2016" name="Nat. Commun.">
        <title>Thousands of microbial genomes shed light on interconnected biogeochemical processes in an aquifer system.</title>
        <authorList>
            <person name="Anantharaman K."/>
            <person name="Brown C.T."/>
            <person name="Hug L.A."/>
            <person name="Sharon I."/>
            <person name="Castelle C.J."/>
            <person name="Probst A.J."/>
            <person name="Thomas B.C."/>
            <person name="Singh A."/>
            <person name="Wilkins M.J."/>
            <person name="Karaoz U."/>
            <person name="Brodie E.L."/>
            <person name="Williams K.H."/>
            <person name="Hubbard S.S."/>
            <person name="Banfield J.F."/>
        </authorList>
    </citation>
    <scope>NUCLEOTIDE SEQUENCE [LARGE SCALE GENOMIC DNA]</scope>
</reference>
<feature type="transmembrane region" description="Helical" evidence="1">
    <location>
        <begin position="24"/>
        <end position="43"/>
    </location>
</feature>
<evidence type="ECO:0000313" key="2">
    <source>
        <dbReference type="EMBL" id="OGM28950.1"/>
    </source>
</evidence>
<dbReference type="Proteomes" id="UP000177263">
    <property type="component" value="Unassembled WGS sequence"/>
</dbReference>
<evidence type="ECO:0000313" key="3">
    <source>
        <dbReference type="Proteomes" id="UP000177263"/>
    </source>
</evidence>
<keyword evidence="1" id="KW-0812">Transmembrane</keyword>
<accession>A0A1F7YP32</accession>
<keyword evidence="1" id="KW-0472">Membrane</keyword>
<proteinExistence type="predicted"/>
<dbReference type="STRING" id="1802500.A2801_01135"/>
<keyword evidence="1" id="KW-1133">Transmembrane helix</keyword>
<protein>
    <submittedName>
        <fullName evidence="2">Uncharacterized protein</fullName>
    </submittedName>
</protein>
<dbReference type="AlphaFoldDB" id="A0A1F7YP32"/>
<gene>
    <name evidence="2" type="ORF">A2801_01135</name>
</gene>
<comment type="caution">
    <text evidence="2">The sequence shown here is derived from an EMBL/GenBank/DDBJ whole genome shotgun (WGS) entry which is preliminary data.</text>
</comment>
<name>A0A1F7YP32_9BACT</name>
<organism evidence="2 3">
    <name type="scientific">Candidatus Woesebacteria bacterium RIFCSPHIGHO2_01_FULL_41_10</name>
    <dbReference type="NCBI Taxonomy" id="1802500"/>
    <lineage>
        <taxon>Bacteria</taxon>
        <taxon>Candidatus Woeseibacteriota</taxon>
    </lineage>
</organism>